<dbReference type="PANTHER" id="PTHR46300:SF7">
    <property type="entry name" value="P450, PUTATIVE (EUROFUNG)-RELATED"/>
    <property type="match status" value="1"/>
</dbReference>
<dbReference type="EMBL" id="CAJMWW010000225">
    <property type="protein sequence ID" value="CAE6459031.1"/>
    <property type="molecule type" value="Genomic_DNA"/>
</dbReference>
<dbReference type="InterPro" id="IPR017972">
    <property type="entry name" value="Cyt_P450_CS"/>
</dbReference>
<dbReference type="PANTHER" id="PTHR46300">
    <property type="entry name" value="P450, PUTATIVE (EUROFUNG)-RELATED-RELATED"/>
    <property type="match status" value="1"/>
</dbReference>
<keyword evidence="8 10" id="KW-0503">Monooxygenase</keyword>
<evidence type="ECO:0000256" key="4">
    <source>
        <dbReference type="ARBA" id="ARBA00022617"/>
    </source>
</evidence>
<keyword evidence="7 9" id="KW-0408">Iron</keyword>
<evidence type="ECO:0000256" key="3">
    <source>
        <dbReference type="ARBA" id="ARBA00010617"/>
    </source>
</evidence>
<dbReference type="SUPFAM" id="SSF48264">
    <property type="entry name" value="Cytochrome P450"/>
    <property type="match status" value="1"/>
</dbReference>
<comment type="similarity">
    <text evidence="3 10">Belongs to the cytochrome P450 family.</text>
</comment>
<evidence type="ECO:0000256" key="11">
    <source>
        <dbReference type="SAM" id="Phobius"/>
    </source>
</evidence>
<evidence type="ECO:0000256" key="9">
    <source>
        <dbReference type="PIRSR" id="PIRSR602401-1"/>
    </source>
</evidence>
<gene>
    <name evidence="12" type="ORF">RDB_LOCUS146240</name>
</gene>
<evidence type="ECO:0000256" key="1">
    <source>
        <dbReference type="ARBA" id="ARBA00001971"/>
    </source>
</evidence>
<dbReference type="AlphaFoldDB" id="A0A8H3BKV7"/>
<dbReference type="Gene3D" id="1.10.630.10">
    <property type="entry name" value="Cytochrome P450"/>
    <property type="match status" value="1"/>
</dbReference>
<reference evidence="12" key="1">
    <citation type="submission" date="2021-01" db="EMBL/GenBank/DDBJ databases">
        <authorList>
            <person name="Kaushik A."/>
        </authorList>
    </citation>
    <scope>NUCLEOTIDE SEQUENCE</scope>
    <source>
        <strain evidence="12">AG3-T5</strain>
    </source>
</reference>
<feature type="transmembrane region" description="Helical" evidence="11">
    <location>
        <begin position="28"/>
        <end position="45"/>
    </location>
</feature>
<dbReference type="PRINTS" id="PR00463">
    <property type="entry name" value="EP450I"/>
</dbReference>
<organism evidence="12 13">
    <name type="scientific">Rhizoctonia solani</name>
    <dbReference type="NCBI Taxonomy" id="456999"/>
    <lineage>
        <taxon>Eukaryota</taxon>
        <taxon>Fungi</taxon>
        <taxon>Dikarya</taxon>
        <taxon>Basidiomycota</taxon>
        <taxon>Agaricomycotina</taxon>
        <taxon>Agaricomycetes</taxon>
        <taxon>Cantharellales</taxon>
        <taxon>Ceratobasidiaceae</taxon>
        <taxon>Rhizoctonia</taxon>
    </lineage>
</organism>
<evidence type="ECO:0000313" key="13">
    <source>
        <dbReference type="Proteomes" id="UP000663841"/>
    </source>
</evidence>
<dbReference type="InterPro" id="IPR002401">
    <property type="entry name" value="Cyt_P450_E_grp-I"/>
</dbReference>
<keyword evidence="4 9" id="KW-0349">Heme</keyword>
<feature type="transmembrane region" description="Helical" evidence="11">
    <location>
        <begin position="320"/>
        <end position="344"/>
    </location>
</feature>
<dbReference type="InterPro" id="IPR036396">
    <property type="entry name" value="Cyt_P450_sf"/>
</dbReference>
<dbReference type="GO" id="GO:0004497">
    <property type="term" value="F:monooxygenase activity"/>
    <property type="evidence" value="ECO:0007669"/>
    <property type="project" value="UniProtKB-KW"/>
</dbReference>
<evidence type="ECO:0000256" key="6">
    <source>
        <dbReference type="ARBA" id="ARBA00023002"/>
    </source>
</evidence>
<accession>A0A8H3BKV7</accession>
<dbReference type="GO" id="GO:0005506">
    <property type="term" value="F:iron ion binding"/>
    <property type="evidence" value="ECO:0007669"/>
    <property type="project" value="InterPro"/>
</dbReference>
<evidence type="ECO:0008006" key="14">
    <source>
        <dbReference type="Google" id="ProtNLM"/>
    </source>
</evidence>
<evidence type="ECO:0000256" key="10">
    <source>
        <dbReference type="RuleBase" id="RU000461"/>
    </source>
</evidence>
<dbReference type="InterPro" id="IPR050364">
    <property type="entry name" value="Cytochrome_P450_fung"/>
</dbReference>
<feature type="binding site" description="axial binding residue" evidence="9">
    <location>
        <position position="461"/>
    </location>
    <ligand>
        <name>heme</name>
        <dbReference type="ChEBI" id="CHEBI:30413"/>
    </ligand>
    <ligandPart>
        <name>Fe</name>
        <dbReference type="ChEBI" id="CHEBI:18248"/>
    </ligandPart>
</feature>
<evidence type="ECO:0000256" key="7">
    <source>
        <dbReference type="ARBA" id="ARBA00023004"/>
    </source>
</evidence>
<keyword evidence="11" id="KW-0472">Membrane</keyword>
<keyword evidence="11" id="KW-1133">Transmembrane helix</keyword>
<evidence type="ECO:0000256" key="8">
    <source>
        <dbReference type="ARBA" id="ARBA00023033"/>
    </source>
</evidence>
<dbReference type="InterPro" id="IPR001128">
    <property type="entry name" value="Cyt_P450"/>
</dbReference>
<comment type="pathway">
    <text evidence="2">Secondary metabolite biosynthesis.</text>
</comment>
<keyword evidence="5 9" id="KW-0479">Metal-binding</keyword>
<evidence type="ECO:0000256" key="5">
    <source>
        <dbReference type="ARBA" id="ARBA00022723"/>
    </source>
</evidence>
<evidence type="ECO:0000313" key="12">
    <source>
        <dbReference type="EMBL" id="CAE6459031.1"/>
    </source>
</evidence>
<dbReference type="GO" id="GO:0020037">
    <property type="term" value="F:heme binding"/>
    <property type="evidence" value="ECO:0007669"/>
    <property type="project" value="InterPro"/>
</dbReference>
<keyword evidence="6 10" id="KW-0560">Oxidoreductase</keyword>
<dbReference type="Proteomes" id="UP000663841">
    <property type="component" value="Unassembled WGS sequence"/>
</dbReference>
<evidence type="ECO:0000256" key="2">
    <source>
        <dbReference type="ARBA" id="ARBA00005179"/>
    </source>
</evidence>
<dbReference type="GO" id="GO:0016705">
    <property type="term" value="F:oxidoreductase activity, acting on paired donors, with incorporation or reduction of molecular oxygen"/>
    <property type="evidence" value="ECO:0007669"/>
    <property type="project" value="InterPro"/>
</dbReference>
<proteinExistence type="inferred from homology"/>
<dbReference type="Pfam" id="PF00067">
    <property type="entry name" value="p450"/>
    <property type="match status" value="1"/>
</dbReference>
<keyword evidence="11" id="KW-0812">Transmembrane</keyword>
<protein>
    <recommendedName>
        <fullName evidence="14">O-methylsterigmatocystin oxidoreductase</fullName>
    </recommendedName>
</protein>
<comment type="caution">
    <text evidence="12">The sequence shown here is derived from an EMBL/GenBank/DDBJ whole genome shotgun (WGS) entry which is preliminary data.</text>
</comment>
<comment type="cofactor">
    <cofactor evidence="1 9">
        <name>heme</name>
        <dbReference type="ChEBI" id="CHEBI:30413"/>
    </cofactor>
</comment>
<dbReference type="CDD" id="cd11065">
    <property type="entry name" value="CYP64-like"/>
    <property type="match status" value="1"/>
</dbReference>
<dbReference type="PROSITE" id="PS00086">
    <property type="entry name" value="CYTOCHROME_P450"/>
    <property type="match status" value="1"/>
</dbReference>
<name>A0A8H3BKV7_9AGAM</name>
<sequence>MDYIYLNLVWSTFRSPDTMTFKFLNDKWVFLTLGVALLFIVFRRLRRNTSRPFLSLPPAPLSAHWLFGHSEFFGLPHRHVLLGTTYKSIYGDVIGVSTTFAHFVYLNSVGSIIELLEKQAGVTANRPPNRMLKDVMGWGKGVALHDHDERHKKMRRVIASALHPAAARSYAAQHRKSTLDFVRNVSISPDKFKEHATNTIGAFILRLTYGHVVTKDDPLISIIHEAVYYFIKGATQPYWVNAIPILRHVPSWFPGAGFQKIGSRGRELRNRYASEPFDEVFEQIRHNRLSRTSYTSRLLEEKGGVNATPEDIDLVKWTAAAMYVAGSTTTLHVVVMLFFMLALYPEVAQEAQAEIDSVVGRERLPDFTDRETLPYVEALVQELMRVSPPAPLGFPHTVTEDIEFRGYRIPKGASISPNIWGILHDPTHYSSPHTFMPDRYLKSNPDPDPRKYIFGFGRRVCPGIHVANDSTWIMCAAVLALFDIRAGEELNRRVREIGGRESPELYTLCEGFGAGLPLPFEYSITVRDKAAAEILELGSQQQPDNSQDYRH</sequence>